<organism evidence="1 2">
    <name type="scientific">Caerostris extrusa</name>
    <name type="common">Bark spider</name>
    <name type="synonym">Caerostris bankana</name>
    <dbReference type="NCBI Taxonomy" id="172846"/>
    <lineage>
        <taxon>Eukaryota</taxon>
        <taxon>Metazoa</taxon>
        <taxon>Ecdysozoa</taxon>
        <taxon>Arthropoda</taxon>
        <taxon>Chelicerata</taxon>
        <taxon>Arachnida</taxon>
        <taxon>Araneae</taxon>
        <taxon>Araneomorphae</taxon>
        <taxon>Entelegynae</taxon>
        <taxon>Araneoidea</taxon>
        <taxon>Araneidae</taxon>
        <taxon>Caerostris</taxon>
    </lineage>
</organism>
<dbReference type="Proteomes" id="UP001054945">
    <property type="component" value="Unassembled WGS sequence"/>
</dbReference>
<protein>
    <submittedName>
        <fullName evidence="1">Uncharacterized protein</fullName>
    </submittedName>
</protein>
<proteinExistence type="predicted"/>
<dbReference type="EMBL" id="BPLR01011791">
    <property type="protein sequence ID" value="GIY49052.1"/>
    <property type="molecule type" value="Genomic_DNA"/>
</dbReference>
<name>A0AAV4TVN5_CAEEX</name>
<accession>A0AAV4TVN5</accession>
<comment type="caution">
    <text evidence="1">The sequence shown here is derived from an EMBL/GenBank/DDBJ whole genome shotgun (WGS) entry which is preliminary data.</text>
</comment>
<keyword evidence="2" id="KW-1185">Reference proteome</keyword>
<dbReference type="AlphaFoldDB" id="A0AAV4TVN5"/>
<sequence>MQIYRCRLGAYRCKSPESDQSRAGAEAVYNRYQISREGVRPPERTYSSMCVSRGRGMFTKWPGTVDVNRGLETEPACTLTELLICQPKVGQK</sequence>
<gene>
    <name evidence="1" type="ORF">CEXT_186201</name>
</gene>
<evidence type="ECO:0000313" key="1">
    <source>
        <dbReference type="EMBL" id="GIY49052.1"/>
    </source>
</evidence>
<reference evidence="1 2" key="1">
    <citation type="submission" date="2021-06" db="EMBL/GenBank/DDBJ databases">
        <title>Caerostris extrusa draft genome.</title>
        <authorList>
            <person name="Kono N."/>
            <person name="Arakawa K."/>
        </authorList>
    </citation>
    <scope>NUCLEOTIDE SEQUENCE [LARGE SCALE GENOMIC DNA]</scope>
</reference>
<evidence type="ECO:0000313" key="2">
    <source>
        <dbReference type="Proteomes" id="UP001054945"/>
    </source>
</evidence>